<protein>
    <submittedName>
        <fullName evidence="3">Glycosyltransferase</fullName>
    </submittedName>
</protein>
<dbReference type="Pfam" id="PF01797">
    <property type="entry name" value="Y1_Tnp"/>
    <property type="match status" value="1"/>
</dbReference>
<dbReference type="SUPFAM" id="SSF53756">
    <property type="entry name" value="UDP-Glycosyltransferase/glycogen phosphorylase"/>
    <property type="match status" value="1"/>
</dbReference>
<name>A0A5R8KIT0_9BACT</name>
<accession>A0A5R8KIT0</accession>
<dbReference type="AlphaFoldDB" id="A0A5R8KIT0"/>
<feature type="region of interest" description="Disordered" evidence="1">
    <location>
        <begin position="313"/>
        <end position="338"/>
    </location>
</feature>
<dbReference type="GO" id="GO:0004803">
    <property type="term" value="F:transposase activity"/>
    <property type="evidence" value="ECO:0007669"/>
    <property type="project" value="InterPro"/>
</dbReference>
<dbReference type="Proteomes" id="UP000306196">
    <property type="component" value="Unassembled WGS sequence"/>
</dbReference>
<dbReference type="SMART" id="SM01321">
    <property type="entry name" value="Y1_Tnp"/>
    <property type="match status" value="1"/>
</dbReference>
<proteinExistence type="predicted"/>
<organism evidence="3 4">
    <name type="scientific">Phragmitibacter flavus</name>
    <dbReference type="NCBI Taxonomy" id="2576071"/>
    <lineage>
        <taxon>Bacteria</taxon>
        <taxon>Pseudomonadati</taxon>
        <taxon>Verrucomicrobiota</taxon>
        <taxon>Verrucomicrobiia</taxon>
        <taxon>Verrucomicrobiales</taxon>
        <taxon>Verrucomicrobiaceae</taxon>
        <taxon>Phragmitibacter</taxon>
    </lineage>
</organism>
<evidence type="ECO:0000313" key="4">
    <source>
        <dbReference type="Proteomes" id="UP000306196"/>
    </source>
</evidence>
<reference evidence="3 4" key="1">
    <citation type="submission" date="2019-05" db="EMBL/GenBank/DDBJ databases">
        <title>Verrucobacter flavum gen. nov., sp. nov. a new member of the family Verrucomicrobiaceae.</title>
        <authorList>
            <person name="Szuroczki S."/>
            <person name="Abbaszade G."/>
            <person name="Szabo A."/>
            <person name="Felfoldi T."/>
            <person name="Schumann P."/>
            <person name="Boka K."/>
            <person name="Keki Z."/>
            <person name="Toumi M."/>
            <person name="Toth E."/>
        </authorList>
    </citation>
    <scope>NUCLEOTIDE SEQUENCE [LARGE SCALE GENOMIC DNA]</scope>
    <source>
        <strain evidence="3 4">MG-N-17</strain>
    </source>
</reference>
<keyword evidence="4" id="KW-1185">Reference proteome</keyword>
<dbReference type="InterPro" id="IPR052715">
    <property type="entry name" value="RAYT_transposase"/>
</dbReference>
<dbReference type="Pfam" id="PF00534">
    <property type="entry name" value="Glycos_transf_1"/>
    <property type="match status" value="1"/>
</dbReference>
<dbReference type="GO" id="GO:0006313">
    <property type="term" value="P:DNA transposition"/>
    <property type="evidence" value="ECO:0007669"/>
    <property type="project" value="InterPro"/>
</dbReference>
<dbReference type="Gene3D" id="3.30.70.1290">
    <property type="entry name" value="Transposase IS200-like"/>
    <property type="match status" value="1"/>
</dbReference>
<dbReference type="Gene3D" id="3.40.50.2000">
    <property type="entry name" value="Glycogen Phosphorylase B"/>
    <property type="match status" value="2"/>
</dbReference>
<dbReference type="GO" id="GO:0016757">
    <property type="term" value="F:glycosyltransferase activity"/>
    <property type="evidence" value="ECO:0007669"/>
    <property type="project" value="InterPro"/>
</dbReference>
<gene>
    <name evidence="3" type="ORF">FEM03_08325</name>
</gene>
<dbReference type="SUPFAM" id="SSF143422">
    <property type="entry name" value="Transposase IS200-like"/>
    <property type="match status" value="1"/>
</dbReference>
<dbReference type="InterPro" id="IPR002686">
    <property type="entry name" value="Transposase_17"/>
</dbReference>
<evidence type="ECO:0000259" key="2">
    <source>
        <dbReference type="SMART" id="SM01321"/>
    </source>
</evidence>
<dbReference type="GO" id="GO:0043565">
    <property type="term" value="F:sequence-specific DNA binding"/>
    <property type="evidence" value="ECO:0007669"/>
    <property type="project" value="TreeGrafter"/>
</dbReference>
<dbReference type="InterPro" id="IPR001296">
    <property type="entry name" value="Glyco_trans_1"/>
</dbReference>
<dbReference type="PANTHER" id="PTHR36966">
    <property type="entry name" value="REP-ASSOCIATED TYROSINE TRANSPOSASE"/>
    <property type="match status" value="1"/>
</dbReference>
<comment type="caution">
    <text evidence="3">The sequence shown here is derived from an EMBL/GenBank/DDBJ whole genome shotgun (WGS) entry which is preliminary data.</text>
</comment>
<evidence type="ECO:0000313" key="3">
    <source>
        <dbReference type="EMBL" id="TLD71519.1"/>
    </source>
</evidence>
<dbReference type="EMBL" id="VAUV01000005">
    <property type="protein sequence ID" value="TLD71519.1"/>
    <property type="molecule type" value="Genomic_DNA"/>
</dbReference>
<dbReference type="OrthoDB" id="186663at2"/>
<dbReference type="PANTHER" id="PTHR36966:SF1">
    <property type="entry name" value="REP-ASSOCIATED TYROSINE TRANSPOSASE"/>
    <property type="match status" value="1"/>
</dbReference>
<sequence>MSWMRVALVHYSAPPVIGGVERVLGQQAKVLLKHGHEVVVVCANEGAMVEGCEMRVVDWGGGDRRNVGGPTDEMNDDRRDVGGPIGTGRADESSALGFLNVEETIVKHRHVLPHWHQDGVYAFVTWRLADSLPGHVVRGWEMEKEIWLGHHPKPWTEDVEREHHRRFSKRVNEWLDGGSGECLLRRKDCAEVVVGTLRKFDGVRYDLCAFVVMPNHVHVVARLREDFGIEKVVKGWKEWSAKGINAVLGKTGKVWAVGYFDRLVRDGRHLGKVVDYVVGNPARLKGGFVVWVGEGFDDRRNVGGPIEEVTTEDRRNVGGPTEGLTNEGRRDVGGPSGGCRGDVVPTGRADVTSALGDCVVVIVHNMLTMPFDDGAATRLGEMSGECRMINWVHDVDVSREWFEQLGFVGRHVAVSEARKELLRERLGVEECLVVPNGVDVGATLGWSERLEGLKLLEREVVMFHPSRVLARKNMELGILVVEVLRKKRGVDAVYVVSGAPDPHRVASASYAAGLREMVIEKGLGDAVIFVGETGAVSDEEMQALYGLADVVFFPSKAEGFGLPLVEAALFGVPVLCSDIPPHREVAGVDAEFFGLDQSAETVAERVMSMVGARSKGRREAATRYGWDRIYQDYLEPLLKER</sequence>
<dbReference type="InterPro" id="IPR036515">
    <property type="entry name" value="Transposase_17_sf"/>
</dbReference>
<evidence type="ECO:0000256" key="1">
    <source>
        <dbReference type="SAM" id="MobiDB-lite"/>
    </source>
</evidence>
<keyword evidence="3" id="KW-0808">Transferase</keyword>
<feature type="domain" description="Transposase IS200-like" evidence="2">
    <location>
        <begin position="117"/>
        <end position="280"/>
    </location>
</feature>